<dbReference type="Proteomes" id="UP000064007">
    <property type="component" value="Chromosome 1"/>
</dbReference>
<dbReference type="EMBL" id="LN827929">
    <property type="protein sequence ID" value="CEZ19804.1"/>
    <property type="molecule type" value="Genomic_DNA"/>
</dbReference>
<dbReference type="Gene3D" id="3.90.79.10">
    <property type="entry name" value="Nucleoside Triphosphate Pyrophosphohydrolase"/>
    <property type="match status" value="1"/>
</dbReference>
<dbReference type="KEGG" id="mbat:BN1208_0919"/>
<dbReference type="SUPFAM" id="SSF55811">
    <property type="entry name" value="Nudix"/>
    <property type="match status" value="1"/>
</dbReference>
<evidence type="ECO:0000313" key="2">
    <source>
        <dbReference type="EMBL" id="CEZ19804.1"/>
    </source>
</evidence>
<dbReference type="HOGENOM" id="CLU_1813540_0_0_4"/>
<protein>
    <recommendedName>
        <fullName evidence="1">Nudix hydrolase domain-containing protein</fullName>
    </recommendedName>
</protein>
<dbReference type="GO" id="GO:0003824">
    <property type="term" value="F:catalytic activity"/>
    <property type="evidence" value="ECO:0007669"/>
    <property type="project" value="UniProtKB-ARBA"/>
</dbReference>
<dbReference type="AlphaFoldDB" id="A0A0D6EWK0"/>
<evidence type="ECO:0000259" key="1">
    <source>
        <dbReference type="Pfam" id="PF00293"/>
    </source>
</evidence>
<organism evidence="2 3">
    <name type="scientific">Candidatus Methylopumilus planktonicus</name>
    <dbReference type="NCBI Taxonomy" id="1581557"/>
    <lineage>
        <taxon>Bacteria</taxon>
        <taxon>Pseudomonadati</taxon>
        <taxon>Pseudomonadota</taxon>
        <taxon>Betaproteobacteria</taxon>
        <taxon>Nitrosomonadales</taxon>
        <taxon>Methylophilaceae</taxon>
        <taxon>Candidatus Methylopumilus</taxon>
    </lineage>
</organism>
<sequence>MVEQDRPAIGLLTLEFPAGQIENNEQPLASAEREFYEETSLYAKMSCVGKFSIMPNRSTSHAYGFFGFTENFVTKKMHGIKVREIKRGKLEEIILSGKFQHMAGLAVLKAAELYFEFNIFNDKISDIEESLIKSKNKERLRL</sequence>
<proteinExistence type="predicted"/>
<dbReference type="STRING" id="1581557.BN1208_0919"/>
<dbReference type="InterPro" id="IPR000086">
    <property type="entry name" value="NUDIX_hydrolase_dom"/>
</dbReference>
<dbReference type="Pfam" id="PF00293">
    <property type="entry name" value="NUDIX"/>
    <property type="match status" value="1"/>
</dbReference>
<reference evidence="3" key="1">
    <citation type="submission" date="2014-12" db="EMBL/GenBank/DDBJ databases">
        <authorList>
            <person name="Salcher M.M."/>
        </authorList>
    </citation>
    <scope>NUCLEOTIDE SEQUENCE [LARGE SCALE GENOMIC DNA]</scope>
    <source>
        <strain evidence="3">MMS-10A-171</strain>
    </source>
</reference>
<dbReference type="InterPro" id="IPR015797">
    <property type="entry name" value="NUDIX_hydrolase-like_dom_sf"/>
</dbReference>
<evidence type="ECO:0000313" key="3">
    <source>
        <dbReference type="Proteomes" id="UP000064007"/>
    </source>
</evidence>
<name>A0A0D6EWK0_9PROT</name>
<accession>A0A0D6EWK0</accession>
<gene>
    <name evidence="2" type="ORF">BN1208_0919</name>
</gene>
<feature type="domain" description="Nudix hydrolase" evidence="1">
    <location>
        <begin position="6"/>
        <end position="49"/>
    </location>
</feature>
<dbReference type="CDD" id="cd03424">
    <property type="entry name" value="NUDIX_ADPRase_Nudt5_UGPPase_Nudt14"/>
    <property type="match status" value="1"/>
</dbReference>
<keyword evidence="3" id="KW-1185">Reference proteome</keyword>